<dbReference type="PANTHER" id="PTHR33480:SF1">
    <property type="entry name" value="TYR RECOMBINASE DOMAIN-CONTAINING PROTEIN"/>
    <property type="match status" value="1"/>
</dbReference>
<accession>A0AAV8V4U8</accession>
<sequence>MSQPKKQINVISDHVIKKADTQSARQSSTENRELSCGVSHLSISEPLDKYVESTYFNITSSYNELSDDFSNEQKTYTTLKPVAPEWNKEKQKQSVRYYREKEHDIVAERPKQTFEPQDTSPDYIQLARKLPPDLSNLNLPTECIESKVNKYLSGCLNNSSISQIYDFTDDADEEGAHSTFPLIEKTYEEPQVINSVQNIINEELQSNKSANDNSDDLNDDSDPTFEIDSDETNSDDSDLHEDVTNNYVNICENNNIDENLDITNSTEKLPKNYKNISEGKSQVFSNKLGEIHTKVAYSKRKCKIWDKRDLCPFCYKEITHFARHLERNHKEEPKVQKILSLPKGDTERKFLWDCLRKEGNFCLFKDEKKVVAVRRPPEKESENAKSFDDFAVCEFCTGIYKKKTLYRHAKACRGRVTAKQKTGKLYALTQSQTFIAAARCQNDFLLKSRLKNEVFSIMKPDNISAVAKNDLLICLFGETHLKRHKRQQIVTVTSNKMRELARLLIVLRDITPVKSLIEAIKPEYFDDLVAATKVISGFNPENKTFKASSLALHMGTSLKQLCDIVDRLILKKSPLFFFENPDLEKKNTKSLRRLIETNWANEIASLALKDMTEKHWEKPQIIPVTSDIIKFNDHVKSQVEKAANSLNKLNMSEENETTETDKEKEIVSLYKELTKGIMALVLVLNRKRIGELQYLKLSTYLKSFSDPMTQEEMLNSLSASERIVGRVASQFQFYFPPYIQQKINLMLEIRKQIKGIAESNDYLFANPNSSKGWFHGSSVIRSFATKCKATNAASLTSTKFRKQTATILQVMNINESDMEQLAIFMGHTKKTHEEWYRLPQDVYQVAKIAKLLLMIDKGETHKYQGKGLNDIVVTESDCLEIEMEDQLKADKMPINKNNAGNHLEPEDMDNEACASQHGNSSDEKSEVKKVKPQISKAKKKTERQRWSDKEKKIMCKYFKSFIQNKIVPKKKDVDEFQDKEKELFGHMHWIRIKTFVYNTYKK</sequence>
<dbReference type="Proteomes" id="UP001159042">
    <property type="component" value="Unassembled WGS sequence"/>
</dbReference>
<feature type="compositionally biased region" description="Polar residues" evidence="1">
    <location>
        <begin position="1"/>
        <end position="10"/>
    </location>
</feature>
<evidence type="ECO:0000313" key="3">
    <source>
        <dbReference type="Proteomes" id="UP001159042"/>
    </source>
</evidence>
<gene>
    <name evidence="2" type="ORF">NQ315_011239</name>
</gene>
<dbReference type="EMBL" id="JANEYG010000738">
    <property type="protein sequence ID" value="KAJ8909260.1"/>
    <property type="molecule type" value="Genomic_DNA"/>
</dbReference>
<protein>
    <submittedName>
        <fullName evidence="2">Uncharacterized protein</fullName>
    </submittedName>
</protein>
<dbReference type="AlphaFoldDB" id="A0AAV8V4U8"/>
<comment type="caution">
    <text evidence="2">The sequence shown here is derived from an EMBL/GenBank/DDBJ whole genome shotgun (WGS) entry which is preliminary data.</text>
</comment>
<feature type="compositionally biased region" description="Basic and acidic residues" evidence="1">
    <location>
        <begin position="920"/>
        <end position="929"/>
    </location>
</feature>
<evidence type="ECO:0000313" key="2">
    <source>
        <dbReference type="EMBL" id="KAJ8909260.1"/>
    </source>
</evidence>
<feature type="region of interest" description="Disordered" evidence="1">
    <location>
        <begin position="1"/>
        <end position="36"/>
    </location>
</feature>
<dbReference type="SUPFAM" id="SSF56349">
    <property type="entry name" value="DNA breaking-rejoining enzymes"/>
    <property type="match status" value="1"/>
</dbReference>
<dbReference type="InterPro" id="IPR011010">
    <property type="entry name" value="DNA_brk_join_enz"/>
</dbReference>
<name>A0AAV8V4U8_9CUCU</name>
<reference evidence="2 3" key="1">
    <citation type="journal article" date="2023" name="Insect Mol. Biol.">
        <title>Genome sequencing provides insights into the evolution of gene families encoding plant cell wall-degrading enzymes in longhorned beetles.</title>
        <authorList>
            <person name="Shin N.R."/>
            <person name="Okamura Y."/>
            <person name="Kirsch R."/>
            <person name="Pauchet Y."/>
        </authorList>
    </citation>
    <scope>NUCLEOTIDE SEQUENCE [LARGE SCALE GENOMIC DNA]</scope>
    <source>
        <strain evidence="2">EAD_L_NR</strain>
    </source>
</reference>
<keyword evidence="3" id="KW-1185">Reference proteome</keyword>
<organism evidence="2 3">
    <name type="scientific">Exocentrus adspersus</name>
    <dbReference type="NCBI Taxonomy" id="1586481"/>
    <lineage>
        <taxon>Eukaryota</taxon>
        <taxon>Metazoa</taxon>
        <taxon>Ecdysozoa</taxon>
        <taxon>Arthropoda</taxon>
        <taxon>Hexapoda</taxon>
        <taxon>Insecta</taxon>
        <taxon>Pterygota</taxon>
        <taxon>Neoptera</taxon>
        <taxon>Endopterygota</taxon>
        <taxon>Coleoptera</taxon>
        <taxon>Polyphaga</taxon>
        <taxon>Cucujiformia</taxon>
        <taxon>Chrysomeloidea</taxon>
        <taxon>Cerambycidae</taxon>
        <taxon>Lamiinae</taxon>
        <taxon>Acanthocinini</taxon>
        <taxon>Exocentrus</taxon>
    </lineage>
</organism>
<dbReference type="GO" id="GO:0003677">
    <property type="term" value="F:DNA binding"/>
    <property type="evidence" value="ECO:0007669"/>
    <property type="project" value="InterPro"/>
</dbReference>
<feature type="region of interest" description="Disordered" evidence="1">
    <location>
        <begin position="206"/>
        <end position="241"/>
    </location>
</feature>
<feature type="compositionally biased region" description="Acidic residues" evidence="1">
    <location>
        <begin position="213"/>
        <end position="239"/>
    </location>
</feature>
<feature type="region of interest" description="Disordered" evidence="1">
    <location>
        <begin position="893"/>
        <end position="945"/>
    </location>
</feature>
<proteinExistence type="predicted"/>
<evidence type="ECO:0000256" key="1">
    <source>
        <dbReference type="SAM" id="MobiDB-lite"/>
    </source>
</evidence>
<dbReference type="PANTHER" id="PTHR33480">
    <property type="entry name" value="SET DOMAIN-CONTAINING PROTEIN-RELATED"/>
    <property type="match status" value="1"/>
</dbReference>